<dbReference type="GO" id="GO:0008800">
    <property type="term" value="F:beta-lactamase activity"/>
    <property type="evidence" value="ECO:0007669"/>
    <property type="project" value="InterPro"/>
</dbReference>
<evidence type="ECO:0000256" key="1">
    <source>
        <dbReference type="ARBA" id="ARBA00001947"/>
    </source>
</evidence>
<dbReference type="PROSITE" id="PS00743">
    <property type="entry name" value="BETA_LACTAMASE_B_1"/>
    <property type="match status" value="1"/>
</dbReference>
<dbReference type="SUPFAM" id="SSF56281">
    <property type="entry name" value="Metallo-hydrolase/oxidoreductase"/>
    <property type="match status" value="1"/>
</dbReference>
<protein>
    <submittedName>
        <fullName evidence="6">MBL fold metallo-hydrolase</fullName>
    </submittedName>
</protein>
<evidence type="ECO:0000256" key="2">
    <source>
        <dbReference type="ARBA" id="ARBA00022723"/>
    </source>
</evidence>
<keyword evidence="2" id="KW-0479">Metal-binding</keyword>
<gene>
    <name evidence="6" type="ORF">ET524_07160</name>
</gene>
<evidence type="ECO:0000259" key="5">
    <source>
        <dbReference type="SMART" id="SM00849"/>
    </source>
</evidence>
<dbReference type="EMBL" id="SDPW01000001">
    <property type="protein sequence ID" value="RXZ54281.1"/>
    <property type="molecule type" value="Genomic_DNA"/>
</dbReference>
<accession>A0A4Q2K2Q3</accession>
<dbReference type="Pfam" id="PF00753">
    <property type="entry name" value="Lactamase_B"/>
    <property type="match status" value="1"/>
</dbReference>
<dbReference type="InterPro" id="IPR001018">
    <property type="entry name" value="Beta-lactamase_class-B_CS"/>
</dbReference>
<reference evidence="6 7" key="1">
    <citation type="submission" date="2019-01" db="EMBL/GenBank/DDBJ databases">
        <title>Senegalimassilia sp. nov. KGMB04484 isolated human feces.</title>
        <authorList>
            <person name="Han K.-I."/>
            <person name="Kim J.-S."/>
            <person name="Lee K.C."/>
            <person name="Suh M.K."/>
            <person name="Eom M.K."/>
            <person name="Lee J.H."/>
            <person name="Park S.-H."/>
            <person name="Kang S.W."/>
            <person name="Park J.-E."/>
            <person name="Oh B.S."/>
            <person name="Yu S.Y."/>
            <person name="Choi S.-H."/>
            <person name="Lee D.H."/>
            <person name="Yoon H."/>
            <person name="Kim B.-Y."/>
            <person name="Lee J.H."/>
            <person name="Lee J.-S."/>
        </authorList>
    </citation>
    <scope>NUCLEOTIDE SEQUENCE [LARGE SCALE GENOMIC DNA]</scope>
    <source>
        <strain evidence="6 7">KGMB04484</strain>
    </source>
</reference>
<evidence type="ECO:0000256" key="3">
    <source>
        <dbReference type="ARBA" id="ARBA00022801"/>
    </source>
</evidence>
<organism evidence="6 7">
    <name type="scientific">Senegalimassilia faecalis</name>
    <dbReference type="NCBI Taxonomy" id="2509433"/>
    <lineage>
        <taxon>Bacteria</taxon>
        <taxon>Bacillati</taxon>
        <taxon>Actinomycetota</taxon>
        <taxon>Coriobacteriia</taxon>
        <taxon>Coriobacteriales</taxon>
        <taxon>Coriobacteriaceae</taxon>
        <taxon>Senegalimassilia</taxon>
    </lineage>
</organism>
<dbReference type="CDD" id="cd16278">
    <property type="entry name" value="metallo-hydrolase-like_MBL-fold"/>
    <property type="match status" value="1"/>
</dbReference>
<comment type="caution">
    <text evidence="6">The sequence shown here is derived from an EMBL/GenBank/DDBJ whole genome shotgun (WGS) entry which is preliminary data.</text>
</comment>
<dbReference type="GO" id="GO:0017001">
    <property type="term" value="P:antibiotic catabolic process"/>
    <property type="evidence" value="ECO:0007669"/>
    <property type="project" value="InterPro"/>
</dbReference>
<dbReference type="Proteomes" id="UP000293345">
    <property type="component" value="Unassembled WGS sequence"/>
</dbReference>
<proteinExistence type="predicted"/>
<dbReference type="InterPro" id="IPR036866">
    <property type="entry name" value="RibonucZ/Hydroxyglut_hydro"/>
</dbReference>
<dbReference type="SMART" id="SM00849">
    <property type="entry name" value="Lactamase_B"/>
    <property type="match status" value="1"/>
</dbReference>
<dbReference type="PANTHER" id="PTHR23131">
    <property type="entry name" value="ENDORIBONUCLEASE LACTB2"/>
    <property type="match status" value="1"/>
</dbReference>
<dbReference type="Gene3D" id="3.60.15.10">
    <property type="entry name" value="Ribonuclease Z/Hydroxyacylglutathione hydrolase-like"/>
    <property type="match status" value="1"/>
</dbReference>
<dbReference type="AlphaFoldDB" id="A0A4Q2K2Q3"/>
<dbReference type="InterPro" id="IPR036388">
    <property type="entry name" value="WH-like_DNA-bd_sf"/>
</dbReference>
<feature type="domain" description="Metallo-beta-lactamase" evidence="5">
    <location>
        <begin position="59"/>
        <end position="219"/>
    </location>
</feature>
<dbReference type="InterPro" id="IPR050662">
    <property type="entry name" value="Sec-metab_biosynth-thioest"/>
</dbReference>
<evidence type="ECO:0000256" key="4">
    <source>
        <dbReference type="ARBA" id="ARBA00022833"/>
    </source>
</evidence>
<keyword evidence="7" id="KW-1185">Reference proteome</keyword>
<keyword evidence="3 6" id="KW-0378">Hydrolase</keyword>
<dbReference type="Gene3D" id="1.10.10.10">
    <property type="entry name" value="Winged helix-like DNA-binding domain superfamily/Winged helix DNA-binding domain"/>
    <property type="match status" value="1"/>
</dbReference>
<dbReference type="PANTHER" id="PTHR23131:SF0">
    <property type="entry name" value="ENDORIBONUCLEASE LACTB2"/>
    <property type="match status" value="1"/>
</dbReference>
<dbReference type="InterPro" id="IPR001279">
    <property type="entry name" value="Metallo-B-lactamas"/>
</dbReference>
<evidence type="ECO:0000313" key="7">
    <source>
        <dbReference type="Proteomes" id="UP000293345"/>
    </source>
</evidence>
<dbReference type="GO" id="GO:0008270">
    <property type="term" value="F:zinc ion binding"/>
    <property type="evidence" value="ECO:0007669"/>
    <property type="project" value="InterPro"/>
</dbReference>
<evidence type="ECO:0000313" key="6">
    <source>
        <dbReference type="EMBL" id="RXZ54281.1"/>
    </source>
</evidence>
<sequence length="295" mass="31921">MRAKTDYPCVSRTYKKRGRDAGFQERGEMKAQTKWNGGQVGNYAYCVLAHNESPLTYIGTNTWVIGAPDASGCVVVDPGPDDADHLQHVLDHIASTGKKLSAIITTHSHADHAGGALSLSLLSGAPVLTQVDGLLPPGQLFINDIGVTIEVIPLPGHSSDSVGFYVKQGNFILTGDVIFRQSSTMVCWPDGVLAAYMNSLDRLAHFVESHDVELLLTGHGLVIEDPEDRIIRARAHRMKRLNQVVSAVRAGIPAQADALVDALYNDVDSSLMQGARRSVNAQLRFAYDSGLLEEH</sequence>
<keyword evidence="4" id="KW-0862">Zinc</keyword>
<name>A0A4Q2K2Q3_9ACTN</name>
<comment type="cofactor">
    <cofactor evidence="1">
        <name>Zn(2+)</name>
        <dbReference type="ChEBI" id="CHEBI:29105"/>
    </cofactor>
</comment>